<evidence type="ECO:0000313" key="5">
    <source>
        <dbReference type="Proteomes" id="UP001281761"/>
    </source>
</evidence>
<dbReference type="SUPFAM" id="SSF54928">
    <property type="entry name" value="RNA-binding domain, RBD"/>
    <property type="match status" value="1"/>
</dbReference>
<keyword evidence="2" id="KW-0812">Transmembrane</keyword>
<dbReference type="SMART" id="SM00360">
    <property type="entry name" value="RRM"/>
    <property type="match status" value="2"/>
</dbReference>
<feature type="transmembrane region" description="Helical" evidence="2">
    <location>
        <begin position="30"/>
        <end position="53"/>
    </location>
</feature>
<dbReference type="InterPro" id="IPR006509">
    <property type="entry name" value="RBM39_SF"/>
</dbReference>
<dbReference type="EMBL" id="JARBJD010000162">
    <property type="protein sequence ID" value="KAK2949104.1"/>
    <property type="molecule type" value="Genomic_DNA"/>
</dbReference>
<accession>A0ABQ9XE12</accession>
<keyword evidence="2" id="KW-0472">Membrane</keyword>
<name>A0ABQ9XE12_9EUKA</name>
<evidence type="ECO:0000313" key="4">
    <source>
        <dbReference type="EMBL" id="KAK2949104.1"/>
    </source>
</evidence>
<evidence type="ECO:0000259" key="3">
    <source>
        <dbReference type="PROSITE" id="PS50102"/>
    </source>
</evidence>
<evidence type="ECO:0000256" key="1">
    <source>
        <dbReference type="PROSITE-ProRule" id="PRU00176"/>
    </source>
</evidence>
<feature type="domain" description="RRM" evidence="3">
    <location>
        <begin position="119"/>
        <end position="197"/>
    </location>
</feature>
<keyword evidence="2" id="KW-1133">Transmembrane helix</keyword>
<feature type="transmembrane region" description="Helical" evidence="2">
    <location>
        <begin position="73"/>
        <end position="93"/>
    </location>
</feature>
<dbReference type="Pfam" id="PF00076">
    <property type="entry name" value="RRM_1"/>
    <property type="match status" value="2"/>
</dbReference>
<evidence type="ECO:0000256" key="2">
    <source>
        <dbReference type="SAM" id="Phobius"/>
    </source>
</evidence>
<organism evidence="4 5">
    <name type="scientific">Blattamonas nauphoetae</name>
    <dbReference type="NCBI Taxonomy" id="2049346"/>
    <lineage>
        <taxon>Eukaryota</taxon>
        <taxon>Metamonada</taxon>
        <taxon>Preaxostyla</taxon>
        <taxon>Oxymonadida</taxon>
        <taxon>Blattamonas</taxon>
    </lineage>
</organism>
<dbReference type="InterPro" id="IPR000504">
    <property type="entry name" value="RRM_dom"/>
</dbReference>
<dbReference type="InterPro" id="IPR035979">
    <property type="entry name" value="RBD_domain_sf"/>
</dbReference>
<dbReference type="InterPro" id="IPR012677">
    <property type="entry name" value="Nucleotide-bd_a/b_plait_sf"/>
</dbReference>
<dbReference type="PANTHER" id="PTHR48036">
    <property type="entry name" value="SPLICING FACTOR (PAD-1), PUTATIVE (AFU_ORTHOLOGUE AFUA_1G15810)-RELATED"/>
    <property type="match status" value="1"/>
</dbReference>
<protein>
    <recommendedName>
        <fullName evidence="3">RRM domain-containing protein</fullName>
    </recommendedName>
</protein>
<keyword evidence="1" id="KW-0694">RNA-binding</keyword>
<dbReference type="PROSITE" id="PS50102">
    <property type="entry name" value="RRM"/>
    <property type="match status" value="2"/>
</dbReference>
<keyword evidence="5" id="KW-1185">Reference proteome</keyword>
<sequence>MYLSHRMKNIHDTTTGDEAKLRHPIHSQKVLIVALLVPVIVHVIVHIIVRAVVTDAIAPHHVLDTTVLVLDHLAAAIILVMIQVVIIIVLAILQTVEMITDEMTITPLNPIQEMEIKARTLFVTRLHYRVSKSQLSEFFEQNGLAVKKVSLITDKSSGRSKGMAYVELCKYDDVEKGVALNGTVLEGIHMEIQRVAVQTEAQSALFDILASTTAIPAIQPDLGLKLTGTSSVVISNVHPRITRDEIQTIFKTFGDVVGLKEIEVPQDPPPETTRNGPNKAWQVEFAVVESADDAVLVLDGKEIGTIVKVQHKIDWDRDRSDQNHTSF</sequence>
<dbReference type="Gene3D" id="3.30.70.330">
    <property type="match status" value="2"/>
</dbReference>
<reference evidence="4 5" key="1">
    <citation type="journal article" date="2022" name="bioRxiv">
        <title>Genomics of Preaxostyla Flagellates Illuminates Evolutionary Transitions and the Path Towards Mitochondrial Loss.</title>
        <authorList>
            <person name="Novak L.V.F."/>
            <person name="Treitli S.C."/>
            <person name="Pyrih J."/>
            <person name="Halakuc P."/>
            <person name="Pipaliya S.V."/>
            <person name="Vacek V."/>
            <person name="Brzon O."/>
            <person name="Soukal P."/>
            <person name="Eme L."/>
            <person name="Dacks J.B."/>
            <person name="Karnkowska A."/>
            <person name="Elias M."/>
            <person name="Hampl V."/>
        </authorList>
    </citation>
    <scope>NUCLEOTIDE SEQUENCE [LARGE SCALE GENOMIC DNA]</scope>
    <source>
        <strain evidence="4">NAU3</strain>
        <tissue evidence="4">Gut</tissue>
    </source>
</reference>
<dbReference type="CDD" id="cd00590">
    <property type="entry name" value="RRM_SF"/>
    <property type="match status" value="1"/>
</dbReference>
<gene>
    <name evidence="4" type="ORF">BLNAU_15945</name>
</gene>
<proteinExistence type="predicted"/>
<comment type="caution">
    <text evidence="4">The sequence shown here is derived from an EMBL/GenBank/DDBJ whole genome shotgun (WGS) entry which is preliminary data.</text>
</comment>
<feature type="domain" description="RRM" evidence="3">
    <location>
        <begin position="230"/>
        <end position="314"/>
    </location>
</feature>
<dbReference type="Proteomes" id="UP001281761">
    <property type="component" value="Unassembled WGS sequence"/>
</dbReference>